<reference evidence="1" key="1">
    <citation type="submission" date="2020-03" db="EMBL/GenBank/DDBJ databases">
        <title>Five strains of Vibrio campbellii isolated from Mariana Trench.</title>
        <authorList>
            <person name="Liang J."/>
            <person name="Zhang X.-H."/>
        </authorList>
    </citation>
    <scope>NUCLEOTIDE SEQUENCE</scope>
    <source>
        <strain evidence="1">LJC014</strain>
        <plasmid evidence="1">unnamed1</plasmid>
    </source>
</reference>
<evidence type="ECO:0000313" key="1">
    <source>
        <dbReference type="EMBL" id="UTZ29877.1"/>
    </source>
</evidence>
<dbReference type="AlphaFoldDB" id="A0AAE9N5I4"/>
<organism evidence="1 2">
    <name type="scientific">Vibrio campbellii</name>
    <dbReference type="NCBI Taxonomy" id="680"/>
    <lineage>
        <taxon>Bacteria</taxon>
        <taxon>Pseudomonadati</taxon>
        <taxon>Pseudomonadota</taxon>
        <taxon>Gammaproteobacteria</taxon>
        <taxon>Vibrionales</taxon>
        <taxon>Vibrionaceae</taxon>
        <taxon>Vibrio</taxon>
    </lineage>
</organism>
<sequence length="155" mass="18036">MVNKIIRASFAVAMIIPVLLVIINDPDSDSYEAHHIYIENGKIAYEAFLFLKDDFGSKTLNINVKKAGFGYIYKYECDLNYLTHKNNILTFHCEDNSIDIDYYDEFSYLEWSNKYHTPNNMKRHSFHAKLKTFPSIISDDVFCTEALNGCFSVYN</sequence>
<proteinExistence type="predicted"/>
<geneLocation type="plasmid" evidence="1 2">
    <name>unnamed1</name>
</geneLocation>
<gene>
    <name evidence="1" type="ORF">HB761_24775</name>
</gene>
<accession>A0AAE9N5I4</accession>
<name>A0AAE9N5I4_9VIBR</name>
<evidence type="ECO:0000313" key="2">
    <source>
        <dbReference type="Proteomes" id="UP001058687"/>
    </source>
</evidence>
<dbReference type="Proteomes" id="UP001058687">
    <property type="component" value="Plasmid unnamed1"/>
</dbReference>
<dbReference type="RefSeq" id="WP_255944426.1">
    <property type="nucleotide sequence ID" value="NZ_CP050469.1"/>
</dbReference>
<protein>
    <submittedName>
        <fullName evidence="1">Uncharacterized protein</fullName>
    </submittedName>
</protein>
<keyword evidence="1" id="KW-0614">Plasmid</keyword>
<dbReference type="EMBL" id="CP050469">
    <property type="protein sequence ID" value="UTZ29877.1"/>
    <property type="molecule type" value="Genomic_DNA"/>
</dbReference>